<reference evidence="2 3" key="2">
    <citation type="journal article" date="2009" name="Proc. Natl. Acad. Sci. U.S.A.">
        <title>On the chimeric nature, thermophilic origin, and phylogenetic placement of the Thermotogales.</title>
        <authorList>
            <person name="Zhaxybayeva O."/>
            <person name="Swithers K.S."/>
            <person name="Lapierre P."/>
            <person name="Fournier G.P."/>
            <person name="Bickhart D.M."/>
            <person name="DeBoy R.T."/>
            <person name="Nelson K.E."/>
            <person name="Nesbo C.L."/>
            <person name="Doolittle W.F."/>
            <person name="Gogarten J.P."/>
            <person name="Noll K.M."/>
        </authorList>
    </citation>
    <scope>NUCLEOTIDE SEQUENCE [LARGE SCALE GENOMIC DNA]</scope>
    <source>
        <strain evidence="3">ATCC BAA-301 / DSM 14385 / NBRC 107922 / TMO</strain>
    </source>
</reference>
<dbReference type="HOGENOM" id="CLU_090888_1_0_0"/>
<name>A8F3P0_PSELT</name>
<organism evidence="2 3">
    <name type="scientific">Pseudothermotoga lettingae (strain ATCC BAA-301 / DSM 14385 / NBRC 107922 / TMO)</name>
    <name type="common">Thermotoga lettingae</name>
    <dbReference type="NCBI Taxonomy" id="416591"/>
    <lineage>
        <taxon>Bacteria</taxon>
        <taxon>Thermotogati</taxon>
        <taxon>Thermotogota</taxon>
        <taxon>Thermotogae</taxon>
        <taxon>Thermotogales</taxon>
        <taxon>Thermotogaceae</taxon>
        <taxon>Pseudothermotoga</taxon>
    </lineage>
</organism>
<dbReference type="NCBIfam" id="TIGR02592">
    <property type="entry name" value="cas_Cas5h"/>
    <property type="match status" value="1"/>
</dbReference>
<dbReference type="Pfam" id="PF09704">
    <property type="entry name" value="Cas_Cas5d"/>
    <property type="match status" value="1"/>
</dbReference>
<dbReference type="InterPro" id="IPR013422">
    <property type="entry name" value="CRISPR-assoc_prot_Cas5_N"/>
</dbReference>
<evidence type="ECO:0000313" key="3">
    <source>
        <dbReference type="Proteomes" id="UP000002016"/>
    </source>
</evidence>
<dbReference type="EMBL" id="CP000812">
    <property type="protein sequence ID" value="ABV32774.1"/>
    <property type="molecule type" value="Genomic_DNA"/>
</dbReference>
<dbReference type="AlphaFoldDB" id="A8F3P0"/>
<dbReference type="OrthoDB" id="1805474at2"/>
<dbReference type="InterPro" id="IPR013421">
    <property type="entry name" value="CRISPR-assoc_prot_Cas5_HALMA"/>
</dbReference>
<dbReference type="InterPro" id="IPR021124">
    <property type="entry name" value="CRISPR-assoc_prot_Cas5"/>
</dbReference>
<proteinExistence type="predicted"/>
<sequence>MKVIVFDVKGKYALFRRNYTTSSSTSYNFPPRTSICGLLGAIMGIQNEATQFSKHLRIFDNAHIALRVLVPIRKTTMGVNYAETKSGKNQRTQIILELIKEPVYRIYVSEFSQFDQLRNHLENNTCVFTPYLGQAQFIAKISHVGVFEAKSVFPPVVVHSVLKITDGIRIQPQENSILLREQMVLNMDDERHPVAFASYWVEKNARPLEVIKHPNIFRIEELDENICWMD</sequence>
<accession>A8F3P0</accession>
<gene>
    <name evidence="2" type="ordered locus">Tlet_0204</name>
</gene>
<evidence type="ECO:0000313" key="2">
    <source>
        <dbReference type="EMBL" id="ABV32774.1"/>
    </source>
</evidence>
<dbReference type="RefSeq" id="WP_012002255.1">
    <property type="nucleotide sequence ID" value="NC_009828.1"/>
</dbReference>
<protein>
    <submittedName>
        <fullName evidence="2">CRISPR-associated protein Cas5, Hmari subtype</fullName>
    </submittedName>
</protein>
<reference evidence="2 3" key="1">
    <citation type="submission" date="2007-08" db="EMBL/GenBank/DDBJ databases">
        <title>Complete sequence of Thermotoga lettingae TMO.</title>
        <authorList>
            <consortium name="US DOE Joint Genome Institute"/>
            <person name="Copeland A."/>
            <person name="Lucas S."/>
            <person name="Lapidus A."/>
            <person name="Barry K."/>
            <person name="Glavina del Rio T."/>
            <person name="Dalin E."/>
            <person name="Tice H."/>
            <person name="Pitluck S."/>
            <person name="Foster B."/>
            <person name="Bruce D."/>
            <person name="Schmutz J."/>
            <person name="Larimer F."/>
            <person name="Land M."/>
            <person name="Hauser L."/>
            <person name="Kyrpides N."/>
            <person name="Mikhailova N."/>
            <person name="Nelson K."/>
            <person name="Gogarten J.P."/>
            <person name="Noll K."/>
            <person name="Richardson P."/>
        </authorList>
    </citation>
    <scope>NUCLEOTIDE SEQUENCE [LARGE SCALE GENOMIC DNA]</scope>
    <source>
        <strain evidence="3">ATCC BAA-301 / DSM 14385 / NBRC 107922 / TMO</strain>
    </source>
</reference>
<keyword evidence="3" id="KW-1185">Reference proteome</keyword>
<dbReference type="STRING" id="416591.Tlet_0204"/>
<dbReference type="GO" id="GO:0051607">
    <property type="term" value="P:defense response to virus"/>
    <property type="evidence" value="ECO:0007669"/>
    <property type="project" value="UniProtKB-KW"/>
</dbReference>
<dbReference type="KEGG" id="tle:Tlet_0204"/>
<keyword evidence="1" id="KW-0051">Antiviral defense</keyword>
<dbReference type="Gene3D" id="3.30.70.2660">
    <property type="match status" value="1"/>
</dbReference>
<dbReference type="NCBIfam" id="TIGR02593">
    <property type="entry name" value="CRISPR_cas5"/>
    <property type="match status" value="1"/>
</dbReference>
<dbReference type="Proteomes" id="UP000002016">
    <property type="component" value="Chromosome"/>
</dbReference>
<dbReference type="eggNOG" id="COG1688">
    <property type="taxonomic scope" value="Bacteria"/>
</dbReference>
<evidence type="ECO:0000256" key="1">
    <source>
        <dbReference type="ARBA" id="ARBA00023118"/>
    </source>
</evidence>
<dbReference type="GO" id="GO:0043571">
    <property type="term" value="P:maintenance of CRISPR repeat elements"/>
    <property type="evidence" value="ECO:0007669"/>
    <property type="project" value="InterPro"/>
</dbReference>